<comment type="similarity">
    <text evidence="2">Belongs to the bacterial diacylglycerol kinase family.</text>
</comment>
<keyword evidence="10 19" id="KW-1133">Transmembrane helix</keyword>
<dbReference type="RefSeq" id="WP_317997323.1">
    <property type="nucleotide sequence ID" value="NZ_AP025523.1"/>
</dbReference>
<evidence type="ECO:0008006" key="22">
    <source>
        <dbReference type="Google" id="ProtNLM"/>
    </source>
</evidence>
<evidence type="ECO:0000313" key="21">
    <source>
        <dbReference type="Proteomes" id="UP001317532"/>
    </source>
</evidence>
<feature type="binding site" evidence="17">
    <location>
        <position position="20"/>
    </location>
    <ligand>
        <name>ATP</name>
        <dbReference type="ChEBI" id="CHEBI:30616"/>
    </ligand>
</feature>
<feature type="binding site" evidence="17">
    <location>
        <position position="80"/>
    </location>
    <ligand>
        <name>ATP</name>
        <dbReference type="ChEBI" id="CHEBI:30616"/>
    </ligand>
</feature>
<feature type="active site" description="Proton acceptor" evidence="15">
    <location>
        <position position="73"/>
    </location>
</feature>
<keyword evidence="11" id="KW-0443">Lipid metabolism</keyword>
<dbReference type="PANTHER" id="PTHR34299:SF1">
    <property type="entry name" value="DIACYLGLYCEROL KINASE"/>
    <property type="match status" value="1"/>
</dbReference>
<name>A0AAN2C9V8_UNVUL</name>
<accession>A0AAN2C9V8</accession>
<evidence type="ECO:0000256" key="16">
    <source>
        <dbReference type="PIRSR" id="PIRSR600829-2"/>
    </source>
</evidence>
<dbReference type="InterPro" id="IPR036945">
    <property type="entry name" value="DAGK_sf"/>
</dbReference>
<dbReference type="PANTHER" id="PTHR34299">
    <property type="entry name" value="DIACYLGLYCEROL KINASE"/>
    <property type="match status" value="1"/>
</dbReference>
<comment type="cofactor">
    <cofactor evidence="18">
        <name>Mg(2+)</name>
        <dbReference type="ChEBI" id="CHEBI:18420"/>
    </cofactor>
    <text evidence="18">Mn(2+), Zn(2+), Cd(2+) and Co(2+) support activity to lesser extents.</text>
</comment>
<comment type="subcellular location">
    <subcellularLocation>
        <location evidence="1">Cell membrane</location>
        <topology evidence="1">Multi-pass membrane protein</topology>
    </subcellularLocation>
</comment>
<feature type="transmembrane region" description="Helical" evidence="19">
    <location>
        <begin position="103"/>
        <end position="125"/>
    </location>
</feature>
<evidence type="ECO:0000256" key="10">
    <source>
        <dbReference type="ARBA" id="ARBA00022989"/>
    </source>
</evidence>
<dbReference type="GO" id="GO:0005886">
    <property type="term" value="C:plasma membrane"/>
    <property type="evidence" value="ECO:0007669"/>
    <property type="project" value="UniProtKB-SubCell"/>
</dbReference>
<dbReference type="GO" id="GO:0008654">
    <property type="term" value="P:phospholipid biosynthetic process"/>
    <property type="evidence" value="ECO:0007669"/>
    <property type="project" value="UniProtKB-KW"/>
</dbReference>
<evidence type="ECO:0000256" key="13">
    <source>
        <dbReference type="ARBA" id="ARBA00023209"/>
    </source>
</evidence>
<keyword evidence="18" id="KW-0460">Magnesium</keyword>
<keyword evidence="13" id="KW-0594">Phospholipid biosynthesis</keyword>
<keyword evidence="21" id="KW-1185">Reference proteome</keyword>
<evidence type="ECO:0000256" key="18">
    <source>
        <dbReference type="PIRSR" id="PIRSR600829-4"/>
    </source>
</evidence>
<keyword evidence="9 17" id="KW-0067">ATP-binding</keyword>
<evidence type="ECO:0000256" key="8">
    <source>
        <dbReference type="ARBA" id="ARBA00022777"/>
    </source>
</evidence>
<evidence type="ECO:0000256" key="3">
    <source>
        <dbReference type="ARBA" id="ARBA00022475"/>
    </source>
</evidence>
<dbReference type="GO" id="GO:0005524">
    <property type="term" value="F:ATP binding"/>
    <property type="evidence" value="ECO:0007669"/>
    <property type="project" value="UniProtKB-KW"/>
</dbReference>
<keyword evidence="12 19" id="KW-0472">Membrane</keyword>
<keyword evidence="5" id="KW-0808">Transferase</keyword>
<evidence type="ECO:0000256" key="11">
    <source>
        <dbReference type="ARBA" id="ARBA00023098"/>
    </source>
</evidence>
<feature type="transmembrane region" description="Helical" evidence="19">
    <location>
        <begin position="61"/>
        <end position="83"/>
    </location>
</feature>
<feature type="binding site" evidence="17">
    <location>
        <position position="10"/>
    </location>
    <ligand>
        <name>ATP</name>
        <dbReference type="ChEBI" id="CHEBI:30616"/>
    </ligand>
</feature>
<gene>
    <name evidence="20" type="ORF">WPS_16340</name>
</gene>
<evidence type="ECO:0000313" key="20">
    <source>
        <dbReference type="EMBL" id="BDE06358.1"/>
    </source>
</evidence>
<dbReference type="GO" id="GO:0046872">
    <property type="term" value="F:metal ion binding"/>
    <property type="evidence" value="ECO:0007669"/>
    <property type="project" value="UniProtKB-KW"/>
</dbReference>
<dbReference type="InterPro" id="IPR033717">
    <property type="entry name" value="UDPK"/>
</dbReference>
<keyword evidence="4" id="KW-0444">Lipid biosynthesis</keyword>
<dbReference type="PROSITE" id="PS01069">
    <property type="entry name" value="DAGK_PROKAR"/>
    <property type="match status" value="1"/>
</dbReference>
<sequence length="135" mass="13703">MPTSDNRARRGHGLAAAFGYAFDGFAAAWQTQPNLRIHAVVAAVVVAAGIVARLPLWAWTAIAFAIALVVTTELVNTAIESLVDLASPGEHPLARRAKDVSAAAVLISVLGAVAVGLLIAAWAAARAGGASPGMI</sequence>
<evidence type="ECO:0000256" key="1">
    <source>
        <dbReference type="ARBA" id="ARBA00004651"/>
    </source>
</evidence>
<dbReference type="CDD" id="cd14265">
    <property type="entry name" value="UDPK_IM_like"/>
    <property type="match status" value="1"/>
</dbReference>
<keyword evidence="3" id="KW-1003">Cell membrane</keyword>
<dbReference type="GO" id="GO:0016301">
    <property type="term" value="F:kinase activity"/>
    <property type="evidence" value="ECO:0007669"/>
    <property type="project" value="UniProtKB-KW"/>
</dbReference>
<dbReference type="AlphaFoldDB" id="A0AAN2C9V8"/>
<evidence type="ECO:0000256" key="19">
    <source>
        <dbReference type="SAM" id="Phobius"/>
    </source>
</evidence>
<dbReference type="EMBL" id="AP025523">
    <property type="protein sequence ID" value="BDE06358.1"/>
    <property type="molecule type" value="Genomic_DNA"/>
</dbReference>
<evidence type="ECO:0000256" key="4">
    <source>
        <dbReference type="ARBA" id="ARBA00022516"/>
    </source>
</evidence>
<dbReference type="Proteomes" id="UP001317532">
    <property type="component" value="Chromosome"/>
</dbReference>
<proteinExistence type="inferred from homology"/>
<feature type="binding site" evidence="17">
    <location>
        <begin position="98"/>
        <end position="99"/>
    </location>
    <ligand>
        <name>ATP</name>
        <dbReference type="ChEBI" id="CHEBI:30616"/>
    </ligand>
</feature>
<evidence type="ECO:0000256" key="14">
    <source>
        <dbReference type="ARBA" id="ARBA00023264"/>
    </source>
</evidence>
<evidence type="ECO:0000256" key="6">
    <source>
        <dbReference type="ARBA" id="ARBA00022692"/>
    </source>
</evidence>
<feature type="binding site" evidence="18">
    <location>
        <position position="80"/>
    </location>
    <ligand>
        <name>a divalent metal cation</name>
        <dbReference type="ChEBI" id="CHEBI:60240"/>
    </ligand>
</feature>
<keyword evidence="18" id="KW-0479">Metal-binding</keyword>
<dbReference type="KEGG" id="vab:WPS_16340"/>
<evidence type="ECO:0000256" key="2">
    <source>
        <dbReference type="ARBA" id="ARBA00005967"/>
    </source>
</evidence>
<keyword evidence="7 17" id="KW-0547">Nucleotide-binding</keyword>
<keyword evidence="14" id="KW-1208">Phospholipid metabolism</keyword>
<feature type="binding site" evidence="16">
    <location>
        <position position="10"/>
    </location>
    <ligand>
        <name>substrate</name>
    </ligand>
</feature>
<dbReference type="Pfam" id="PF01219">
    <property type="entry name" value="DAGK_prokar"/>
    <property type="match status" value="1"/>
</dbReference>
<protein>
    <recommendedName>
        <fullName evidence="22">Diacylglycerol kinase</fullName>
    </recommendedName>
</protein>
<dbReference type="InterPro" id="IPR000829">
    <property type="entry name" value="DAGK"/>
</dbReference>
<evidence type="ECO:0000256" key="9">
    <source>
        <dbReference type="ARBA" id="ARBA00022840"/>
    </source>
</evidence>
<evidence type="ECO:0000256" key="17">
    <source>
        <dbReference type="PIRSR" id="PIRSR600829-3"/>
    </source>
</evidence>
<evidence type="ECO:0000256" key="15">
    <source>
        <dbReference type="PIRSR" id="PIRSR600829-1"/>
    </source>
</evidence>
<feature type="binding site" evidence="16">
    <location>
        <position position="73"/>
    </location>
    <ligand>
        <name>substrate</name>
    </ligand>
</feature>
<dbReference type="Gene3D" id="1.10.287.3610">
    <property type="match status" value="1"/>
</dbReference>
<keyword evidence="6 19" id="KW-0812">Transmembrane</keyword>
<evidence type="ECO:0000256" key="5">
    <source>
        <dbReference type="ARBA" id="ARBA00022679"/>
    </source>
</evidence>
<reference evidence="20 21" key="1">
    <citation type="journal article" date="2022" name="ISME Commun">
        <title>Vulcanimicrobium alpinus gen. nov. sp. nov., the first cultivated representative of the candidate phylum 'Eremiobacterota', is a metabolically versatile aerobic anoxygenic phototroph.</title>
        <authorList>
            <person name="Yabe S."/>
            <person name="Muto K."/>
            <person name="Abe K."/>
            <person name="Yokota A."/>
            <person name="Staudigel H."/>
            <person name="Tebo B.M."/>
        </authorList>
    </citation>
    <scope>NUCLEOTIDE SEQUENCE [LARGE SCALE GENOMIC DNA]</scope>
    <source>
        <strain evidence="20 21">WC8-2</strain>
    </source>
</reference>
<feature type="transmembrane region" description="Helical" evidence="19">
    <location>
        <begin position="35"/>
        <end position="54"/>
    </location>
</feature>
<evidence type="ECO:0000256" key="7">
    <source>
        <dbReference type="ARBA" id="ARBA00022741"/>
    </source>
</evidence>
<keyword evidence="8" id="KW-0418">Kinase</keyword>
<evidence type="ECO:0000256" key="12">
    <source>
        <dbReference type="ARBA" id="ARBA00023136"/>
    </source>
</evidence>
<organism evidence="20 21">
    <name type="scientific">Vulcanimicrobium alpinum</name>
    <dbReference type="NCBI Taxonomy" id="3016050"/>
    <lineage>
        <taxon>Bacteria</taxon>
        <taxon>Bacillati</taxon>
        <taxon>Vulcanimicrobiota</taxon>
        <taxon>Vulcanimicrobiia</taxon>
        <taxon>Vulcanimicrobiales</taxon>
        <taxon>Vulcanimicrobiaceae</taxon>
        <taxon>Vulcanimicrobium</taxon>
    </lineage>
</organism>